<evidence type="ECO:0000313" key="2">
    <source>
        <dbReference type="EMBL" id="GAA3239528.1"/>
    </source>
</evidence>
<feature type="region of interest" description="Disordered" evidence="1">
    <location>
        <begin position="82"/>
        <end position="102"/>
    </location>
</feature>
<reference evidence="3" key="1">
    <citation type="journal article" date="2019" name="Int. J. Syst. Evol. Microbiol.">
        <title>The Global Catalogue of Microorganisms (GCM) 10K type strain sequencing project: providing services to taxonomists for standard genome sequencing and annotation.</title>
        <authorList>
            <consortium name="The Broad Institute Genomics Platform"/>
            <consortium name="The Broad Institute Genome Sequencing Center for Infectious Disease"/>
            <person name="Wu L."/>
            <person name="Ma J."/>
        </authorList>
    </citation>
    <scope>NUCLEOTIDE SEQUENCE [LARGE SCALE GENOMIC DNA]</scope>
    <source>
        <strain evidence="3">JCM 9377</strain>
    </source>
</reference>
<keyword evidence="3" id="KW-1185">Reference proteome</keyword>
<gene>
    <name evidence="2" type="ORF">GCM10010468_75760</name>
</gene>
<sequence length="102" mass="11112">MAGRIDVMAGLGHWDEVEVDAEALPVRRPLPGPAAMVAEFFEHHDRLDDALAWFSIACRDQVLDALDADTLFGRPELQGRSRIKRSMGLPPDAPGYRGVGGS</sequence>
<comment type="caution">
    <text evidence="2">The sequence shown here is derived from an EMBL/GenBank/DDBJ whole genome shotgun (WGS) entry which is preliminary data.</text>
</comment>
<organism evidence="2 3">
    <name type="scientific">Actinocorallia longicatena</name>
    <dbReference type="NCBI Taxonomy" id="111803"/>
    <lineage>
        <taxon>Bacteria</taxon>
        <taxon>Bacillati</taxon>
        <taxon>Actinomycetota</taxon>
        <taxon>Actinomycetes</taxon>
        <taxon>Streptosporangiales</taxon>
        <taxon>Thermomonosporaceae</taxon>
        <taxon>Actinocorallia</taxon>
    </lineage>
</organism>
<dbReference type="EMBL" id="BAAAUV010000038">
    <property type="protein sequence ID" value="GAA3239528.1"/>
    <property type="molecule type" value="Genomic_DNA"/>
</dbReference>
<name>A0ABP6QMQ7_9ACTN</name>
<protein>
    <submittedName>
        <fullName evidence="2">Uncharacterized protein</fullName>
    </submittedName>
</protein>
<dbReference type="Proteomes" id="UP001501237">
    <property type="component" value="Unassembled WGS sequence"/>
</dbReference>
<accession>A0ABP6QMQ7</accession>
<proteinExistence type="predicted"/>
<evidence type="ECO:0000313" key="3">
    <source>
        <dbReference type="Proteomes" id="UP001501237"/>
    </source>
</evidence>
<evidence type="ECO:0000256" key="1">
    <source>
        <dbReference type="SAM" id="MobiDB-lite"/>
    </source>
</evidence>